<name>A0AA86T1J6_9FABA</name>
<keyword evidence="2" id="KW-1185">Reference proteome</keyword>
<dbReference type="Gramene" id="rna-AYBTSS11_LOCUS12986">
    <property type="protein sequence ID" value="CAJ1948062.1"/>
    <property type="gene ID" value="gene-AYBTSS11_LOCUS12986"/>
</dbReference>
<sequence length="111" mass="12744">MAKRKEGRRSLKGLRGRGNSWWPKSRACSGRQRSDLGPCEALRGVAGLVRRSRGEEKIGKRDDRDGCRRDWDSAVMRFREDKDRLWRVGDACGATKVRDGWSRGDLGDPRW</sequence>
<dbReference type="Proteomes" id="UP001189624">
    <property type="component" value="Chromosome 4"/>
</dbReference>
<dbReference type="AlphaFoldDB" id="A0AA86T1J6"/>
<evidence type="ECO:0000313" key="2">
    <source>
        <dbReference type="Proteomes" id="UP001189624"/>
    </source>
</evidence>
<dbReference type="EMBL" id="OY731401">
    <property type="protein sequence ID" value="CAJ1948062.1"/>
    <property type="molecule type" value="Genomic_DNA"/>
</dbReference>
<organism evidence="1 2">
    <name type="scientific">Sphenostylis stenocarpa</name>
    <dbReference type="NCBI Taxonomy" id="92480"/>
    <lineage>
        <taxon>Eukaryota</taxon>
        <taxon>Viridiplantae</taxon>
        <taxon>Streptophyta</taxon>
        <taxon>Embryophyta</taxon>
        <taxon>Tracheophyta</taxon>
        <taxon>Spermatophyta</taxon>
        <taxon>Magnoliopsida</taxon>
        <taxon>eudicotyledons</taxon>
        <taxon>Gunneridae</taxon>
        <taxon>Pentapetalae</taxon>
        <taxon>rosids</taxon>
        <taxon>fabids</taxon>
        <taxon>Fabales</taxon>
        <taxon>Fabaceae</taxon>
        <taxon>Papilionoideae</taxon>
        <taxon>50 kb inversion clade</taxon>
        <taxon>NPAAA clade</taxon>
        <taxon>indigoferoid/millettioid clade</taxon>
        <taxon>Phaseoleae</taxon>
        <taxon>Sphenostylis</taxon>
    </lineage>
</organism>
<protein>
    <submittedName>
        <fullName evidence="1">Uncharacterized protein</fullName>
    </submittedName>
</protein>
<evidence type="ECO:0000313" key="1">
    <source>
        <dbReference type="EMBL" id="CAJ1948062.1"/>
    </source>
</evidence>
<gene>
    <name evidence="1" type="ORF">AYBTSS11_LOCUS12986</name>
</gene>
<reference evidence="1" key="1">
    <citation type="submission" date="2023-10" db="EMBL/GenBank/DDBJ databases">
        <authorList>
            <person name="Domelevo Entfellner J.-B."/>
        </authorList>
    </citation>
    <scope>NUCLEOTIDE SEQUENCE</scope>
</reference>
<accession>A0AA86T1J6</accession>
<proteinExistence type="predicted"/>